<organism evidence="1 2">
    <name type="scientific">Pseudocercospora musae</name>
    <dbReference type="NCBI Taxonomy" id="113226"/>
    <lineage>
        <taxon>Eukaryota</taxon>
        <taxon>Fungi</taxon>
        <taxon>Dikarya</taxon>
        <taxon>Ascomycota</taxon>
        <taxon>Pezizomycotina</taxon>
        <taxon>Dothideomycetes</taxon>
        <taxon>Dothideomycetidae</taxon>
        <taxon>Mycosphaerellales</taxon>
        <taxon>Mycosphaerellaceae</taxon>
        <taxon>Pseudocercospora</taxon>
    </lineage>
</organism>
<evidence type="ECO:0000313" key="2">
    <source>
        <dbReference type="Proteomes" id="UP000073492"/>
    </source>
</evidence>
<evidence type="ECO:0000313" key="1">
    <source>
        <dbReference type="EMBL" id="KXT07973.1"/>
    </source>
</evidence>
<name>A0A139I008_9PEZI</name>
<sequence length="182" mass="20067">MYEGLSGLEDGTLSYNEASWAQSSGMGERGQVYAKACTRSCMRVLSKENVEALKAGLCYVQVIYANYDGPKDEERLIYGEIPSLDPNTGAKILDIVAYATGQDQIRIFKDSDFVNDSLYCERAYVVDLDQSVLEVYSGGWAAMKPGVSRFAEAEGKASHAATDIPDLWLSTHQRAMLLNVRD</sequence>
<comment type="caution">
    <text evidence="1">The sequence shown here is derived from an EMBL/GenBank/DDBJ whole genome shotgun (WGS) entry which is preliminary data.</text>
</comment>
<dbReference type="EMBL" id="LFZO01000506">
    <property type="protein sequence ID" value="KXT07973.1"/>
    <property type="molecule type" value="Genomic_DNA"/>
</dbReference>
<dbReference type="OrthoDB" id="3938867at2759"/>
<keyword evidence="2" id="KW-1185">Reference proteome</keyword>
<protein>
    <submittedName>
        <fullName evidence="1">Uncharacterized protein</fullName>
    </submittedName>
</protein>
<gene>
    <name evidence="1" type="ORF">AC579_6920</name>
</gene>
<accession>A0A139I008</accession>
<reference evidence="1 2" key="1">
    <citation type="submission" date="2015-07" db="EMBL/GenBank/DDBJ databases">
        <title>Comparative genomics of the Sigatoka disease complex on banana suggests a link between parallel evolutionary changes in Pseudocercospora fijiensis and Pseudocercospora eumusae and increased virulence on the banana host.</title>
        <authorList>
            <person name="Chang T.-C."/>
            <person name="Salvucci A."/>
            <person name="Crous P.W."/>
            <person name="Stergiopoulos I."/>
        </authorList>
    </citation>
    <scope>NUCLEOTIDE SEQUENCE [LARGE SCALE GENOMIC DNA]</scope>
    <source>
        <strain evidence="1 2">CBS 116634</strain>
    </source>
</reference>
<dbReference type="Proteomes" id="UP000073492">
    <property type="component" value="Unassembled WGS sequence"/>
</dbReference>
<proteinExistence type="predicted"/>
<dbReference type="AlphaFoldDB" id="A0A139I008"/>